<feature type="transmembrane region" description="Helical" evidence="2">
    <location>
        <begin position="6"/>
        <end position="28"/>
    </location>
</feature>
<keyword evidence="2" id="KW-1133">Transmembrane helix</keyword>
<protein>
    <submittedName>
        <fullName evidence="3">Pre protein translocase subunit Sec66</fullName>
    </submittedName>
</protein>
<name>A0A5N5WZL7_9EURO</name>
<dbReference type="GO" id="GO:0031207">
    <property type="term" value="C:Sec62/Sec63 complex"/>
    <property type="evidence" value="ECO:0007669"/>
    <property type="project" value="InterPro"/>
</dbReference>
<feature type="region of interest" description="Disordered" evidence="1">
    <location>
        <begin position="202"/>
        <end position="274"/>
    </location>
</feature>
<gene>
    <name evidence="3" type="ORF">BDV29DRAFT_175827</name>
</gene>
<reference evidence="3 4" key="1">
    <citation type="submission" date="2019-04" db="EMBL/GenBank/DDBJ databases">
        <title>Friends and foes A comparative genomics study of 23 Aspergillus species from section Flavi.</title>
        <authorList>
            <consortium name="DOE Joint Genome Institute"/>
            <person name="Kjaerbolling I."/>
            <person name="Vesth T."/>
            <person name="Frisvad J.C."/>
            <person name="Nybo J.L."/>
            <person name="Theobald S."/>
            <person name="Kildgaard S."/>
            <person name="Isbrandt T."/>
            <person name="Kuo A."/>
            <person name="Sato A."/>
            <person name="Lyhne E.K."/>
            <person name="Kogle M.E."/>
            <person name="Wiebenga A."/>
            <person name="Kun R.S."/>
            <person name="Lubbers R.J."/>
            <person name="Makela M.R."/>
            <person name="Barry K."/>
            <person name="Chovatia M."/>
            <person name="Clum A."/>
            <person name="Daum C."/>
            <person name="Haridas S."/>
            <person name="He G."/>
            <person name="LaButti K."/>
            <person name="Lipzen A."/>
            <person name="Mondo S."/>
            <person name="Riley R."/>
            <person name="Salamov A."/>
            <person name="Simmons B.A."/>
            <person name="Magnuson J.K."/>
            <person name="Henrissat B."/>
            <person name="Mortensen U.H."/>
            <person name="Larsen T.O."/>
            <person name="Devries R.P."/>
            <person name="Grigoriev I.V."/>
            <person name="Machida M."/>
            <person name="Baker S.E."/>
            <person name="Andersen M.R."/>
        </authorList>
    </citation>
    <scope>NUCLEOTIDE SEQUENCE [LARGE SCALE GENOMIC DNA]</scope>
    <source>
        <strain evidence="3 4">CBS 151.66</strain>
    </source>
</reference>
<keyword evidence="4" id="KW-1185">Reference proteome</keyword>
<organism evidence="3 4">
    <name type="scientific">Aspergillus leporis</name>
    <dbReference type="NCBI Taxonomy" id="41062"/>
    <lineage>
        <taxon>Eukaryota</taxon>
        <taxon>Fungi</taxon>
        <taxon>Dikarya</taxon>
        <taxon>Ascomycota</taxon>
        <taxon>Pezizomycotina</taxon>
        <taxon>Eurotiomycetes</taxon>
        <taxon>Eurotiomycetidae</taxon>
        <taxon>Eurotiales</taxon>
        <taxon>Aspergillaceae</taxon>
        <taxon>Aspergillus</taxon>
        <taxon>Aspergillus subgen. Circumdati</taxon>
    </lineage>
</organism>
<keyword evidence="2" id="KW-0812">Transmembrane</keyword>
<evidence type="ECO:0000256" key="1">
    <source>
        <dbReference type="SAM" id="MobiDB-lite"/>
    </source>
</evidence>
<evidence type="ECO:0000313" key="3">
    <source>
        <dbReference type="EMBL" id="KAB8073197.1"/>
    </source>
</evidence>
<dbReference type="AlphaFoldDB" id="A0A5N5WZL7"/>
<feature type="compositionally biased region" description="Low complexity" evidence="1">
    <location>
        <begin position="216"/>
        <end position="233"/>
    </location>
</feature>
<dbReference type="Proteomes" id="UP000326565">
    <property type="component" value="Unassembled WGS sequence"/>
</dbReference>
<dbReference type="PANTHER" id="PTHR28229">
    <property type="entry name" value="TRANSLOCATION PROTEIN SEC66"/>
    <property type="match status" value="1"/>
</dbReference>
<accession>A0A5N5WZL7</accession>
<dbReference type="GO" id="GO:0031204">
    <property type="term" value="P:post-translational protein targeting to membrane, translocation"/>
    <property type="evidence" value="ECO:0007669"/>
    <property type="project" value="InterPro"/>
</dbReference>
<sequence length="274" mass="30374">MVNWLSLAVPFAYLGVLIGSLATFSSLYRKRKAQKAYSLEAWFPPHLQRDIYFSLLHIDPPASSSKEKKAPAVPESVLKAALLRRAEEDIKRVLALRSQKQALAMLLQRGSVGDDLWQRFQRAEKEMEDEVRDVVTEANAYAPGWGQTIFQSANEMMNNTLFRERIAEQQAKLDEERQWWAQKRASIKEGFMKELDAEGANASSSTAFSQRTVHAPVITPTTTSGSTPVTKTPESSGAPSSVTGSDDDAVLVEAHEQPGSPGILSKKQKKKGKK</sequence>
<dbReference type="Pfam" id="PF09802">
    <property type="entry name" value="Sec66"/>
    <property type="match status" value="1"/>
</dbReference>
<dbReference type="OrthoDB" id="73168at2759"/>
<proteinExistence type="predicted"/>
<evidence type="ECO:0000313" key="4">
    <source>
        <dbReference type="Proteomes" id="UP000326565"/>
    </source>
</evidence>
<dbReference type="PANTHER" id="PTHR28229:SF1">
    <property type="entry name" value="TRANSLOCATION PROTEIN SEC66"/>
    <property type="match status" value="1"/>
</dbReference>
<dbReference type="InterPro" id="IPR018624">
    <property type="entry name" value="Sec66"/>
</dbReference>
<feature type="compositionally biased region" description="Polar residues" evidence="1">
    <location>
        <begin position="202"/>
        <end position="212"/>
    </location>
</feature>
<feature type="compositionally biased region" description="Polar residues" evidence="1">
    <location>
        <begin position="234"/>
        <end position="244"/>
    </location>
</feature>
<evidence type="ECO:0000256" key="2">
    <source>
        <dbReference type="SAM" id="Phobius"/>
    </source>
</evidence>
<keyword evidence="2" id="KW-0472">Membrane</keyword>
<dbReference type="EMBL" id="ML732231">
    <property type="protein sequence ID" value="KAB8073197.1"/>
    <property type="molecule type" value="Genomic_DNA"/>
</dbReference>